<dbReference type="Pfam" id="PF01476">
    <property type="entry name" value="LysM"/>
    <property type="match status" value="4"/>
</dbReference>
<keyword evidence="5" id="KW-1185">Reference proteome</keyword>
<dbReference type="PANTHER" id="PTHR33734">
    <property type="entry name" value="LYSM DOMAIN-CONTAINING GPI-ANCHORED PROTEIN 2"/>
    <property type="match status" value="1"/>
</dbReference>
<proteinExistence type="inferred from homology"/>
<reference evidence="4 5" key="1">
    <citation type="submission" date="2016-10" db="EMBL/GenBank/DDBJ databases">
        <authorList>
            <person name="de Groot N.N."/>
        </authorList>
    </citation>
    <scope>NUCLEOTIDE SEQUENCE [LARGE SCALE GENOMIC DNA]</scope>
    <source>
        <strain evidence="4 5">DSM 23553</strain>
    </source>
</reference>
<organism evidence="4 5">
    <name type="scientific">Salinimicrobium catena</name>
    <dbReference type="NCBI Taxonomy" id="390640"/>
    <lineage>
        <taxon>Bacteria</taxon>
        <taxon>Pseudomonadati</taxon>
        <taxon>Bacteroidota</taxon>
        <taxon>Flavobacteriia</taxon>
        <taxon>Flavobacteriales</taxon>
        <taxon>Flavobacteriaceae</taxon>
        <taxon>Salinimicrobium</taxon>
    </lineage>
</organism>
<dbReference type="PROSITE" id="PS51782">
    <property type="entry name" value="LYSM"/>
    <property type="match status" value="4"/>
</dbReference>
<dbReference type="InterPro" id="IPR028081">
    <property type="entry name" value="Leu-bd"/>
</dbReference>
<feature type="domain" description="LysM" evidence="3">
    <location>
        <begin position="152"/>
        <end position="202"/>
    </location>
</feature>
<dbReference type="Pfam" id="PF13458">
    <property type="entry name" value="Peripla_BP_6"/>
    <property type="match status" value="1"/>
</dbReference>
<comment type="similarity">
    <text evidence="1">Belongs to the leucine-binding protein family.</text>
</comment>
<evidence type="ECO:0000256" key="2">
    <source>
        <dbReference type="ARBA" id="ARBA00022729"/>
    </source>
</evidence>
<dbReference type="InterPro" id="IPR018392">
    <property type="entry name" value="LysM"/>
</dbReference>
<dbReference type="STRING" id="390640.SAMN04488034_10630"/>
<dbReference type="SUPFAM" id="SSF53822">
    <property type="entry name" value="Periplasmic binding protein-like I"/>
    <property type="match status" value="1"/>
</dbReference>
<dbReference type="AlphaFoldDB" id="A0A1H5NVL0"/>
<protein>
    <submittedName>
        <fullName evidence="4">Amino acid/amide ABC transporter substrate-binding protein, HAAT family</fullName>
    </submittedName>
</protein>
<sequence length="635" mass="71887">MKHIIVLFLFFQLFAVSAFGQQYKYHIVKRGETTAEIARMYNVTEETIFRYNPDARKGISPNTKLVVPLSGERLTDREIRFREHRVQRKETLFSLSQQYNVSIDDIKRFNKHLYSEELRRGERIRIPLNLPKEEQEPRRETSGVNPLDLTVKEHVVLPQETLYGISRKYNITIADLQRLNPNMDTLQPGMVLKVRNGNVEKVIKVEGDLFKYYQVQPQETLFSLTRRFGISRDSLLTLNPALADGLKSGMVLKIPNKEDLEYDSYSEESIVNLENRIMNYDTKNLVVMLPFHLNKIVKTDTSDNTSERIRKDRVLQISLDFYSGVLMAIDSAKAKGISTRLKVYDTQQNAGKVHTILNTNDFSNVDAVIGPLVESTAQAAASGLERQGIPVVSPFSKNGGGSLDNFLQARPSDEILSQTMISYISENADGKNLVIIADASSSAKKQQLMGAFPSARIVNPKEGSYIDQEELTAALVEGRPNWVILEANKIGVISNATSYLNSLADKYKITLFTTDRNNSFESDNISNRHLSKLNFHYPSVDKVYSPEANRAFIKKYSQKYGVVPNRYAVRGFDITYDVLLRLASSGDLYSSLKEEGTTQYVENKFDYDAGSTGGFANKAIYIMAYDKDLNLKVVQ</sequence>
<keyword evidence="2" id="KW-0732">Signal</keyword>
<dbReference type="InterPro" id="IPR028082">
    <property type="entry name" value="Peripla_BP_I"/>
</dbReference>
<name>A0A1H5NVL0_9FLAO</name>
<feature type="domain" description="LysM" evidence="3">
    <location>
        <begin position="82"/>
        <end position="126"/>
    </location>
</feature>
<dbReference type="InterPro" id="IPR036779">
    <property type="entry name" value="LysM_dom_sf"/>
</dbReference>
<evidence type="ECO:0000313" key="4">
    <source>
        <dbReference type="EMBL" id="SEF05404.1"/>
    </source>
</evidence>
<feature type="domain" description="LysM" evidence="3">
    <location>
        <begin position="211"/>
        <end position="254"/>
    </location>
</feature>
<dbReference type="Gene3D" id="3.40.50.2300">
    <property type="match status" value="2"/>
</dbReference>
<gene>
    <name evidence="4" type="ORF">SAMN04488034_10630</name>
</gene>
<evidence type="ECO:0000259" key="3">
    <source>
        <dbReference type="PROSITE" id="PS51782"/>
    </source>
</evidence>
<dbReference type="SUPFAM" id="SSF54106">
    <property type="entry name" value="LysM domain"/>
    <property type="match status" value="4"/>
</dbReference>
<dbReference type="GO" id="GO:0008932">
    <property type="term" value="F:lytic endotransglycosylase activity"/>
    <property type="evidence" value="ECO:0007669"/>
    <property type="project" value="TreeGrafter"/>
</dbReference>
<dbReference type="Proteomes" id="UP000199448">
    <property type="component" value="Unassembled WGS sequence"/>
</dbReference>
<dbReference type="CDD" id="cd06268">
    <property type="entry name" value="PBP1_ABC_transporter_LIVBP-like"/>
    <property type="match status" value="1"/>
</dbReference>
<evidence type="ECO:0000313" key="5">
    <source>
        <dbReference type="Proteomes" id="UP000199448"/>
    </source>
</evidence>
<dbReference type="OrthoDB" id="2149800at2"/>
<dbReference type="Gene3D" id="3.10.350.10">
    <property type="entry name" value="LysM domain"/>
    <property type="match status" value="4"/>
</dbReference>
<dbReference type="CDD" id="cd00118">
    <property type="entry name" value="LysM"/>
    <property type="match status" value="4"/>
</dbReference>
<dbReference type="RefSeq" id="WP_093113708.1">
    <property type="nucleotide sequence ID" value="NZ_FNGG01000006.1"/>
</dbReference>
<dbReference type="PANTHER" id="PTHR33734:SF22">
    <property type="entry name" value="MEMBRANE-BOUND LYTIC MUREIN TRANSGLYCOSYLASE D"/>
    <property type="match status" value="1"/>
</dbReference>
<dbReference type="EMBL" id="FNUG01000006">
    <property type="protein sequence ID" value="SEF05404.1"/>
    <property type="molecule type" value="Genomic_DNA"/>
</dbReference>
<feature type="domain" description="LysM" evidence="3">
    <location>
        <begin position="24"/>
        <end position="67"/>
    </location>
</feature>
<evidence type="ECO:0000256" key="1">
    <source>
        <dbReference type="ARBA" id="ARBA00010062"/>
    </source>
</evidence>
<dbReference type="SMART" id="SM00257">
    <property type="entry name" value="LysM"/>
    <property type="match status" value="4"/>
</dbReference>
<accession>A0A1H5NVL0</accession>